<dbReference type="RefSeq" id="WP_013867718.1">
    <property type="nucleotide sequence ID" value="NC_015636.1"/>
</dbReference>
<evidence type="ECO:0000256" key="5">
    <source>
        <dbReference type="ARBA" id="ARBA00022801"/>
    </source>
</evidence>
<dbReference type="NCBIfam" id="TIGR04124">
    <property type="entry name" value="archaeo_artE"/>
    <property type="match status" value="1"/>
</dbReference>
<evidence type="ECO:0000256" key="8">
    <source>
        <dbReference type="SAM" id="Phobius"/>
    </source>
</evidence>
<evidence type="ECO:0000256" key="7">
    <source>
        <dbReference type="ARBA" id="ARBA00023136"/>
    </source>
</evidence>
<organism evidence="9 10">
    <name type="scientific">Methanothermococcus okinawensis (strain DSM 14208 / JCM 11175 / IH1)</name>
    <dbReference type="NCBI Taxonomy" id="647113"/>
    <lineage>
        <taxon>Archaea</taxon>
        <taxon>Methanobacteriati</taxon>
        <taxon>Methanobacteriota</taxon>
        <taxon>Methanomada group</taxon>
        <taxon>Methanococci</taxon>
        <taxon>Methanococcales</taxon>
        <taxon>Methanococcaceae</taxon>
        <taxon>Methanothermococcus</taxon>
    </lineage>
</organism>
<dbReference type="InterPro" id="IPR026392">
    <property type="entry name" value="Exo/Archaeosortase_dom"/>
</dbReference>
<dbReference type="InterPro" id="IPR026485">
    <property type="entry name" value="Archaeo_ArtE"/>
</dbReference>
<comment type="subcellular location">
    <subcellularLocation>
        <location evidence="1">Cell membrane</location>
        <topology evidence="1">Multi-pass membrane protein</topology>
    </subcellularLocation>
</comment>
<protein>
    <submittedName>
        <fullName evidence="9">Exosortase EpsH-related protein</fullName>
    </submittedName>
</protein>
<sequence>MTNSKNNIKFLIKYFLFCIILFLILRPFGDKLINLVAYQSYLILNLFTNASYNGCYIYLNNLKIEIIGACTGLELIAVYLASVLILSRNIKEVIVGLSLSPFVYFGNILRIVLIGIFGMLFVDKLHIIHDIVGYITFPTVAIIALLIYLKILNKMRENDDSRRKSRRKKNN</sequence>
<dbReference type="NCBIfam" id="TIGR04178">
    <property type="entry name" value="exo_archaeo"/>
    <property type="match status" value="1"/>
</dbReference>
<dbReference type="GO" id="GO:0008233">
    <property type="term" value="F:peptidase activity"/>
    <property type="evidence" value="ECO:0007669"/>
    <property type="project" value="UniProtKB-KW"/>
</dbReference>
<dbReference type="KEGG" id="mok:Metok_1581"/>
<feature type="transmembrane region" description="Helical" evidence="8">
    <location>
        <begin position="12"/>
        <end position="29"/>
    </location>
</feature>
<keyword evidence="3" id="KW-0645">Protease</keyword>
<dbReference type="EMBL" id="CP002792">
    <property type="protein sequence ID" value="AEH07544.1"/>
    <property type="molecule type" value="Genomic_DNA"/>
</dbReference>
<evidence type="ECO:0000256" key="2">
    <source>
        <dbReference type="ARBA" id="ARBA00022475"/>
    </source>
</evidence>
<keyword evidence="4 8" id="KW-0812">Transmembrane</keyword>
<evidence type="ECO:0000256" key="1">
    <source>
        <dbReference type="ARBA" id="ARBA00004651"/>
    </source>
</evidence>
<keyword evidence="7 8" id="KW-0472">Membrane</keyword>
<dbReference type="GeneID" id="10773739"/>
<dbReference type="AlphaFoldDB" id="F8AKK8"/>
<dbReference type="OrthoDB" id="60697at2157"/>
<dbReference type="GO" id="GO:0005886">
    <property type="term" value="C:plasma membrane"/>
    <property type="evidence" value="ECO:0007669"/>
    <property type="project" value="UniProtKB-SubCell"/>
</dbReference>
<gene>
    <name evidence="9" type="ordered locus">Metok_1581</name>
</gene>
<keyword evidence="10" id="KW-1185">Reference proteome</keyword>
<evidence type="ECO:0000313" key="9">
    <source>
        <dbReference type="EMBL" id="AEH07544.1"/>
    </source>
</evidence>
<name>F8AKK8_METOI</name>
<keyword evidence="2" id="KW-1003">Cell membrane</keyword>
<dbReference type="eggNOG" id="arCOG04471">
    <property type="taxonomic scope" value="Archaea"/>
</dbReference>
<feature type="transmembrane region" description="Helical" evidence="8">
    <location>
        <begin position="66"/>
        <end position="90"/>
    </location>
</feature>
<dbReference type="STRING" id="647113.Metok_1581"/>
<keyword evidence="6 8" id="KW-1133">Transmembrane helix</keyword>
<keyword evidence="5" id="KW-0378">Hydrolase</keyword>
<evidence type="ECO:0000256" key="4">
    <source>
        <dbReference type="ARBA" id="ARBA00022692"/>
    </source>
</evidence>
<dbReference type="HOGENOM" id="CLU_134207_1_0_2"/>
<accession>F8AKK8</accession>
<dbReference type="Proteomes" id="UP000009296">
    <property type="component" value="Chromosome"/>
</dbReference>
<proteinExistence type="predicted"/>
<feature type="transmembrane region" description="Helical" evidence="8">
    <location>
        <begin position="131"/>
        <end position="151"/>
    </location>
</feature>
<feature type="transmembrane region" description="Helical" evidence="8">
    <location>
        <begin position="102"/>
        <end position="122"/>
    </location>
</feature>
<evidence type="ECO:0000256" key="6">
    <source>
        <dbReference type="ARBA" id="ARBA00022989"/>
    </source>
</evidence>
<evidence type="ECO:0000313" key="10">
    <source>
        <dbReference type="Proteomes" id="UP000009296"/>
    </source>
</evidence>
<dbReference type="InterPro" id="IPR019127">
    <property type="entry name" value="Exosortase"/>
</dbReference>
<evidence type="ECO:0000256" key="3">
    <source>
        <dbReference type="ARBA" id="ARBA00022670"/>
    </source>
</evidence>
<dbReference type="GO" id="GO:0006508">
    <property type="term" value="P:proteolysis"/>
    <property type="evidence" value="ECO:0007669"/>
    <property type="project" value="UniProtKB-KW"/>
</dbReference>
<reference evidence="9" key="1">
    <citation type="submission" date="2011-05" db="EMBL/GenBank/DDBJ databases">
        <title>Complete sequence of chromosome of Methanothermococcus okinawensis IH1.</title>
        <authorList>
            <consortium name="US DOE Joint Genome Institute"/>
            <person name="Lucas S."/>
            <person name="Han J."/>
            <person name="Lapidus A."/>
            <person name="Cheng J.-F."/>
            <person name="Goodwin L."/>
            <person name="Pitluck S."/>
            <person name="Peters L."/>
            <person name="Mikhailova N."/>
            <person name="Held B."/>
            <person name="Han C."/>
            <person name="Tapia R."/>
            <person name="Land M."/>
            <person name="Hauser L."/>
            <person name="Kyrpides N."/>
            <person name="Ivanova N."/>
            <person name="Pagani I."/>
            <person name="Sieprawska-Lupa M."/>
            <person name="Takai K."/>
            <person name="Miyazaki J."/>
            <person name="Whitman W."/>
            <person name="Woyke T."/>
        </authorList>
    </citation>
    <scope>NUCLEOTIDE SEQUENCE</scope>
    <source>
        <strain evidence="9">IH1</strain>
    </source>
</reference>
<dbReference type="Pfam" id="PF09721">
    <property type="entry name" value="Exosortase_EpsH"/>
    <property type="match status" value="1"/>
</dbReference>